<evidence type="ECO:0000256" key="3">
    <source>
        <dbReference type="ARBA" id="ARBA00022691"/>
    </source>
</evidence>
<keyword evidence="2" id="KW-0004">4Fe-4S</keyword>
<evidence type="ECO:0000256" key="1">
    <source>
        <dbReference type="ARBA" id="ARBA00001966"/>
    </source>
</evidence>
<gene>
    <name evidence="7" type="ORF">GCM10009850_027580</name>
</gene>
<evidence type="ECO:0000256" key="4">
    <source>
        <dbReference type="ARBA" id="ARBA00022723"/>
    </source>
</evidence>
<accession>A0ABN3CD87</accession>
<comment type="cofactor">
    <cofactor evidence="1">
        <name>[4Fe-4S] cluster</name>
        <dbReference type="ChEBI" id="CHEBI:49883"/>
    </cofactor>
</comment>
<dbReference type="Pfam" id="PF13353">
    <property type="entry name" value="Fer4_12"/>
    <property type="match status" value="1"/>
</dbReference>
<sequence length="227" mass="24709">MAATLRVNRVHSPVITLGFGRRLGIWTQGCPLACPGCMSRDTWDEAAGAEVPVEELARLWSAAVRDGADGLTVSGGEPLVQPEGLAALLSAADVIRRRAARPIDLLVFTGYEESELDDDQRAAVRHADVLITGRYEAGRPTGLIWRGSAGQRMLLRTELAESRYRPFADLAPERSPMQVVTDEHGVWLIGVPAEGTLPLLERALRAQGVRLEPPSWRTGHGKGPHER</sequence>
<dbReference type="InterPro" id="IPR034457">
    <property type="entry name" value="Organic_radical-activating"/>
</dbReference>
<organism evidence="7 8">
    <name type="scientific">Nonomuraea monospora</name>
    <dbReference type="NCBI Taxonomy" id="568818"/>
    <lineage>
        <taxon>Bacteria</taxon>
        <taxon>Bacillati</taxon>
        <taxon>Actinomycetota</taxon>
        <taxon>Actinomycetes</taxon>
        <taxon>Streptosporangiales</taxon>
        <taxon>Streptosporangiaceae</taxon>
        <taxon>Nonomuraea</taxon>
    </lineage>
</organism>
<comment type="caution">
    <text evidence="7">The sequence shown here is derived from an EMBL/GenBank/DDBJ whole genome shotgun (WGS) entry which is preliminary data.</text>
</comment>
<keyword evidence="4" id="KW-0479">Metal-binding</keyword>
<proteinExistence type="predicted"/>
<dbReference type="RefSeq" id="WP_344474340.1">
    <property type="nucleotide sequence ID" value="NZ_BAAAQX010000006.1"/>
</dbReference>
<dbReference type="InterPro" id="IPR013785">
    <property type="entry name" value="Aldolase_TIM"/>
</dbReference>
<dbReference type="PANTHER" id="PTHR30352">
    <property type="entry name" value="PYRUVATE FORMATE-LYASE-ACTIVATING ENZYME"/>
    <property type="match status" value="1"/>
</dbReference>
<evidence type="ECO:0000256" key="6">
    <source>
        <dbReference type="ARBA" id="ARBA00023014"/>
    </source>
</evidence>
<evidence type="ECO:0000313" key="8">
    <source>
        <dbReference type="Proteomes" id="UP001499843"/>
    </source>
</evidence>
<evidence type="ECO:0000256" key="5">
    <source>
        <dbReference type="ARBA" id="ARBA00023004"/>
    </source>
</evidence>
<dbReference type="SUPFAM" id="SSF102114">
    <property type="entry name" value="Radical SAM enzymes"/>
    <property type="match status" value="1"/>
</dbReference>
<protein>
    <submittedName>
        <fullName evidence="7">4Fe-4S cluster-binding domain-containing protein</fullName>
    </submittedName>
</protein>
<evidence type="ECO:0000313" key="7">
    <source>
        <dbReference type="EMBL" id="GAA2207300.1"/>
    </source>
</evidence>
<dbReference type="InterPro" id="IPR058240">
    <property type="entry name" value="rSAM_sf"/>
</dbReference>
<evidence type="ECO:0000256" key="2">
    <source>
        <dbReference type="ARBA" id="ARBA00022485"/>
    </source>
</evidence>
<keyword evidence="3" id="KW-0949">S-adenosyl-L-methionine</keyword>
<dbReference type="CDD" id="cd01335">
    <property type="entry name" value="Radical_SAM"/>
    <property type="match status" value="1"/>
</dbReference>
<dbReference type="PANTHER" id="PTHR30352:SF2">
    <property type="entry name" value="ANAEROBIC RIBONUCLEOSIDE-TRIPHOSPHATE REDUCTASE-ACTIVATING PROTEIN"/>
    <property type="match status" value="1"/>
</dbReference>
<dbReference type="SFLD" id="SFLDS00029">
    <property type="entry name" value="Radical_SAM"/>
    <property type="match status" value="1"/>
</dbReference>
<dbReference type="Proteomes" id="UP001499843">
    <property type="component" value="Unassembled WGS sequence"/>
</dbReference>
<dbReference type="InterPro" id="IPR007197">
    <property type="entry name" value="rSAM"/>
</dbReference>
<reference evidence="7 8" key="1">
    <citation type="journal article" date="2019" name="Int. J. Syst. Evol. Microbiol.">
        <title>The Global Catalogue of Microorganisms (GCM) 10K type strain sequencing project: providing services to taxonomists for standard genome sequencing and annotation.</title>
        <authorList>
            <consortium name="The Broad Institute Genomics Platform"/>
            <consortium name="The Broad Institute Genome Sequencing Center for Infectious Disease"/>
            <person name="Wu L."/>
            <person name="Ma J."/>
        </authorList>
    </citation>
    <scope>NUCLEOTIDE SEQUENCE [LARGE SCALE GENOMIC DNA]</scope>
    <source>
        <strain evidence="7 8">JCM 16114</strain>
    </source>
</reference>
<keyword evidence="5" id="KW-0408">Iron</keyword>
<keyword evidence="6" id="KW-0411">Iron-sulfur</keyword>
<dbReference type="Gene3D" id="3.20.20.70">
    <property type="entry name" value="Aldolase class I"/>
    <property type="match status" value="1"/>
</dbReference>
<name>A0ABN3CD87_9ACTN</name>
<keyword evidence="8" id="KW-1185">Reference proteome</keyword>
<dbReference type="EMBL" id="BAAAQX010000006">
    <property type="protein sequence ID" value="GAA2207300.1"/>
    <property type="molecule type" value="Genomic_DNA"/>
</dbReference>